<dbReference type="OrthoDB" id="2098203at2759"/>
<evidence type="ECO:0000256" key="6">
    <source>
        <dbReference type="ARBA" id="ARBA00023274"/>
    </source>
</evidence>
<dbReference type="GO" id="GO:0005840">
    <property type="term" value="C:ribosome"/>
    <property type="evidence" value="ECO:0007669"/>
    <property type="project" value="UniProtKB-KW"/>
</dbReference>
<comment type="subcellular location">
    <subcellularLocation>
        <location evidence="1">Mitochondrion</location>
    </subcellularLocation>
</comment>
<protein>
    <recommendedName>
        <fullName evidence="7">Large ribosomal subunit protein mL40</fullName>
    </recommendedName>
</protein>
<dbReference type="Gene3D" id="6.10.250.3440">
    <property type="match status" value="1"/>
</dbReference>
<keyword evidence="9" id="KW-1185">Reference proteome</keyword>
<dbReference type="GO" id="GO:1990904">
    <property type="term" value="C:ribonucleoprotein complex"/>
    <property type="evidence" value="ECO:0007669"/>
    <property type="project" value="UniProtKB-KW"/>
</dbReference>
<keyword evidence="6" id="KW-0687">Ribonucleoprotein</keyword>
<accession>A0A9N9CVA1</accession>
<organism evidence="8 9">
    <name type="scientific">Ambispora leptoticha</name>
    <dbReference type="NCBI Taxonomy" id="144679"/>
    <lineage>
        <taxon>Eukaryota</taxon>
        <taxon>Fungi</taxon>
        <taxon>Fungi incertae sedis</taxon>
        <taxon>Mucoromycota</taxon>
        <taxon>Glomeromycotina</taxon>
        <taxon>Glomeromycetes</taxon>
        <taxon>Archaeosporales</taxon>
        <taxon>Ambisporaceae</taxon>
        <taxon>Ambispora</taxon>
    </lineage>
</organism>
<dbReference type="PANTHER" id="PTHR39150">
    <property type="entry name" value="54S RIBOSOMAL PROTEIN L28, MITOCHONDRIAL"/>
    <property type="match status" value="1"/>
</dbReference>
<evidence type="ECO:0000256" key="3">
    <source>
        <dbReference type="ARBA" id="ARBA00022946"/>
    </source>
</evidence>
<evidence type="ECO:0000256" key="1">
    <source>
        <dbReference type="ARBA" id="ARBA00004173"/>
    </source>
</evidence>
<comment type="similarity">
    <text evidence="2">Belongs to the mitochondrion-specific ribosomal protein mL40 family.</text>
</comment>
<dbReference type="PANTHER" id="PTHR39150:SF1">
    <property type="entry name" value="LARGE RIBOSOMAL SUBUNIT PROTEIN ML40"/>
    <property type="match status" value="1"/>
</dbReference>
<dbReference type="GO" id="GO:0005739">
    <property type="term" value="C:mitochondrion"/>
    <property type="evidence" value="ECO:0007669"/>
    <property type="project" value="UniProtKB-SubCell"/>
</dbReference>
<dbReference type="AlphaFoldDB" id="A0A9N9CVA1"/>
<dbReference type="Proteomes" id="UP000789508">
    <property type="component" value="Unassembled WGS sequence"/>
</dbReference>
<dbReference type="Pfam" id="PF09812">
    <property type="entry name" value="MRP-L28"/>
    <property type="match status" value="1"/>
</dbReference>
<dbReference type="GO" id="GO:0032543">
    <property type="term" value="P:mitochondrial translation"/>
    <property type="evidence" value="ECO:0007669"/>
    <property type="project" value="InterPro"/>
</dbReference>
<evidence type="ECO:0000256" key="4">
    <source>
        <dbReference type="ARBA" id="ARBA00022980"/>
    </source>
</evidence>
<evidence type="ECO:0000313" key="9">
    <source>
        <dbReference type="Proteomes" id="UP000789508"/>
    </source>
</evidence>
<keyword evidence="3" id="KW-0809">Transit peptide</keyword>
<keyword evidence="4" id="KW-0689">Ribosomal protein</keyword>
<evidence type="ECO:0000313" key="8">
    <source>
        <dbReference type="EMBL" id="CAG8615724.1"/>
    </source>
</evidence>
<proteinExistence type="inferred from homology"/>
<dbReference type="InterPro" id="IPR019192">
    <property type="entry name" value="Ribosomal_mL40"/>
</dbReference>
<comment type="caution">
    <text evidence="8">The sequence shown here is derived from an EMBL/GenBank/DDBJ whole genome shotgun (WGS) entry which is preliminary data.</text>
</comment>
<name>A0A9N9CVA1_9GLOM</name>
<reference evidence="8" key="1">
    <citation type="submission" date="2021-06" db="EMBL/GenBank/DDBJ databases">
        <authorList>
            <person name="Kallberg Y."/>
            <person name="Tangrot J."/>
            <person name="Rosling A."/>
        </authorList>
    </citation>
    <scope>NUCLEOTIDE SEQUENCE</scope>
    <source>
        <strain evidence="8">FL130A</strain>
    </source>
</reference>
<evidence type="ECO:0000256" key="7">
    <source>
        <dbReference type="ARBA" id="ARBA00035192"/>
    </source>
</evidence>
<sequence>MLFQSFARITKQFDKFTAKISNLSLTCAYSSISLFYRKDNLHHHRRHYATKKQTGPPPGVRGAQPSHMTDTRYEIIKKILFENKKSQLPTLTPHDREMHETIERAWKLFLRNKRHARSLEMRAKYRMMRKANLELEKLDPRLFKVSLNVHHDDRLFPKKMKVPTETPSLSGWNYDYVHVEEEQKLKSVVGGDDEDSK</sequence>
<gene>
    <name evidence="8" type="ORF">ALEPTO_LOCUS8748</name>
</gene>
<dbReference type="InterPro" id="IPR042831">
    <property type="entry name" value="Ribosomal_mL40_fung"/>
</dbReference>
<dbReference type="GO" id="GO:0003735">
    <property type="term" value="F:structural constituent of ribosome"/>
    <property type="evidence" value="ECO:0007669"/>
    <property type="project" value="InterPro"/>
</dbReference>
<dbReference type="EMBL" id="CAJVPS010005503">
    <property type="protein sequence ID" value="CAG8615724.1"/>
    <property type="molecule type" value="Genomic_DNA"/>
</dbReference>
<evidence type="ECO:0000256" key="5">
    <source>
        <dbReference type="ARBA" id="ARBA00023128"/>
    </source>
</evidence>
<evidence type="ECO:0000256" key="2">
    <source>
        <dbReference type="ARBA" id="ARBA00009360"/>
    </source>
</evidence>
<keyword evidence="5" id="KW-0496">Mitochondrion</keyword>